<feature type="signal peptide" evidence="2">
    <location>
        <begin position="1"/>
        <end position="18"/>
    </location>
</feature>
<evidence type="ECO:0000256" key="1">
    <source>
        <dbReference type="SAM" id="MobiDB-lite"/>
    </source>
</evidence>
<feature type="chain" id="PRO_5011434993" description="GmrSD restriction endonucleases C-terminal domain-containing protein" evidence="2">
    <location>
        <begin position="19"/>
        <end position="337"/>
    </location>
</feature>
<feature type="domain" description="GmrSD restriction endonucleases C-terminal" evidence="3">
    <location>
        <begin position="223"/>
        <end position="321"/>
    </location>
</feature>
<dbReference type="OrthoDB" id="5196645at2"/>
<dbReference type="Proteomes" id="UP000199345">
    <property type="component" value="Unassembled WGS sequence"/>
</dbReference>
<proteinExistence type="predicted"/>
<dbReference type="Gene3D" id="1.10.30.50">
    <property type="match status" value="1"/>
</dbReference>
<organism evidence="4 5">
    <name type="scientific">Nitrosomonas marina</name>
    <dbReference type="NCBI Taxonomy" id="917"/>
    <lineage>
        <taxon>Bacteria</taxon>
        <taxon>Pseudomonadati</taxon>
        <taxon>Pseudomonadota</taxon>
        <taxon>Betaproteobacteria</taxon>
        <taxon>Nitrosomonadales</taxon>
        <taxon>Nitrosomonadaceae</taxon>
        <taxon>Nitrosomonas</taxon>
    </lineage>
</organism>
<name>A0A1I0EFI3_9PROT</name>
<feature type="region of interest" description="Disordered" evidence="1">
    <location>
        <begin position="39"/>
        <end position="71"/>
    </location>
</feature>
<feature type="compositionally biased region" description="Low complexity" evidence="1">
    <location>
        <begin position="45"/>
        <end position="55"/>
    </location>
</feature>
<dbReference type="RefSeq" id="WP_090660171.1">
    <property type="nucleotide sequence ID" value="NZ_FOIA01000027.1"/>
</dbReference>
<gene>
    <name evidence="4" type="ORF">SAMN05216326_12714</name>
</gene>
<evidence type="ECO:0000259" key="3">
    <source>
        <dbReference type="Pfam" id="PF07510"/>
    </source>
</evidence>
<dbReference type="Pfam" id="PF07510">
    <property type="entry name" value="GmrSD_C"/>
    <property type="match status" value="1"/>
</dbReference>
<sequence length="337" mass="37840">MKLSVLILLFLFSTSVYSHGGRTNSEGCHNDNVGGTGYHCHDTEPSSPSTPTVPVVPEPKPDTTPRNYPAASQNSQILRGEFNEIPSNYIDKTANLQCVNTINGAYDLEVALSGDKFCITALELSAEECTEYSGKFSFITRILTVFDINVGTANYQAGLELDSTSKCFNLFYSRHKAENHQASVEYDRDLWGRWIDEDRDCRDTRDEVLKIFNQNSGTNDSCDISAGLWLDPYTATEFADSSDLDIDHIVPIGFAHEHGAANWSLTLKHQFYNDIENLLPVSASANRSKGDRSPIDWMPDNTEYHCTYVDSFLYIVDKYHLDLSDVQREGIQNRCLN</sequence>
<evidence type="ECO:0000313" key="5">
    <source>
        <dbReference type="Proteomes" id="UP000199345"/>
    </source>
</evidence>
<dbReference type="InterPro" id="IPR011089">
    <property type="entry name" value="GmrSD_C"/>
</dbReference>
<keyword evidence="5" id="KW-1185">Reference proteome</keyword>
<accession>A0A1I0EFI3</accession>
<keyword evidence="2" id="KW-0732">Signal</keyword>
<reference evidence="5" key="1">
    <citation type="submission" date="2016-10" db="EMBL/GenBank/DDBJ databases">
        <authorList>
            <person name="Varghese N."/>
            <person name="Submissions S."/>
        </authorList>
    </citation>
    <scope>NUCLEOTIDE SEQUENCE [LARGE SCALE GENOMIC DNA]</scope>
    <source>
        <strain evidence="5">Nm71</strain>
    </source>
</reference>
<dbReference type="EMBL" id="FOIA01000027">
    <property type="protein sequence ID" value="SET44036.1"/>
    <property type="molecule type" value="Genomic_DNA"/>
</dbReference>
<protein>
    <recommendedName>
        <fullName evidence="3">GmrSD restriction endonucleases C-terminal domain-containing protein</fullName>
    </recommendedName>
</protein>
<evidence type="ECO:0000313" key="4">
    <source>
        <dbReference type="EMBL" id="SET44036.1"/>
    </source>
</evidence>
<evidence type="ECO:0000256" key="2">
    <source>
        <dbReference type="SAM" id="SignalP"/>
    </source>
</evidence>
<dbReference type="AlphaFoldDB" id="A0A1I0EFI3"/>